<dbReference type="Proteomes" id="UP000027822">
    <property type="component" value="Unassembled WGS sequence"/>
</dbReference>
<dbReference type="GO" id="GO:0006355">
    <property type="term" value="P:regulation of DNA-templated transcription"/>
    <property type="evidence" value="ECO:0007669"/>
    <property type="project" value="InterPro"/>
</dbReference>
<evidence type="ECO:0000313" key="1">
    <source>
        <dbReference type="EMBL" id="KEK17585.1"/>
    </source>
</evidence>
<comment type="caution">
    <text evidence="1">The sequence shown here is derived from an EMBL/GenBank/DDBJ whole genome shotgun (WGS) entry which is preliminary data.</text>
</comment>
<gene>
    <name evidence="1" type="ORF">BAMA_12050</name>
</gene>
<dbReference type="OrthoDB" id="5469at2"/>
<dbReference type="InterPro" id="IPR009366">
    <property type="entry name" value="Protein_Veg"/>
</dbReference>
<dbReference type="eggNOG" id="COG4466">
    <property type="taxonomic scope" value="Bacteria"/>
</dbReference>
<sequence length="91" mass="10563">MSKRLDEIKSELDHYLGRRLMLKANSGRRKTIERSGVLAETYRSVFVVQLDQQEDIEQRVSYSYADVLTETVELTFYDEPGDDLMLGEQSV</sequence>
<dbReference type="NCBIfam" id="NF046033">
    <property type="entry name" value="BflmStimVeg"/>
    <property type="match status" value="1"/>
</dbReference>
<dbReference type="AlphaFoldDB" id="A0A073JTE7"/>
<organism evidence="1 2">
    <name type="scientific">Bacillus manliponensis</name>
    <dbReference type="NCBI Taxonomy" id="574376"/>
    <lineage>
        <taxon>Bacteria</taxon>
        <taxon>Bacillati</taxon>
        <taxon>Bacillota</taxon>
        <taxon>Bacilli</taxon>
        <taxon>Bacillales</taxon>
        <taxon>Bacillaceae</taxon>
        <taxon>Bacillus</taxon>
        <taxon>Bacillus cereus group</taxon>
    </lineage>
</organism>
<dbReference type="Pfam" id="PF06257">
    <property type="entry name" value="VEG"/>
    <property type="match status" value="1"/>
</dbReference>
<dbReference type="Gene3D" id="2.30.30.100">
    <property type="match status" value="1"/>
</dbReference>
<dbReference type="RefSeq" id="WP_034642883.1">
    <property type="nucleotide sequence ID" value="NZ_CBCSJC010000030.1"/>
</dbReference>
<reference evidence="1 2" key="1">
    <citation type="submission" date="2014-06" db="EMBL/GenBank/DDBJ databases">
        <title>Draft genome sequence of Bacillus manliponensis JCM 15802 (MCCC 1A00708).</title>
        <authorList>
            <person name="Lai Q."/>
            <person name="Liu Y."/>
            <person name="Shao Z."/>
        </authorList>
    </citation>
    <scope>NUCLEOTIDE SEQUENCE [LARGE SCALE GENOMIC DNA]</scope>
    <source>
        <strain evidence="1 2">JCM 15802</strain>
    </source>
</reference>
<dbReference type="PIRSF" id="PIRSF037257">
    <property type="entry name" value="DUF1021"/>
    <property type="match status" value="1"/>
</dbReference>
<protein>
    <submittedName>
        <fullName evidence="1">ABC transporter permease</fullName>
    </submittedName>
</protein>
<name>A0A073JTE7_9BACI</name>
<evidence type="ECO:0000313" key="2">
    <source>
        <dbReference type="Proteomes" id="UP000027822"/>
    </source>
</evidence>
<accession>A0A073JTE7</accession>
<dbReference type="EMBL" id="JOTN01000025">
    <property type="protein sequence ID" value="KEK17585.1"/>
    <property type="molecule type" value="Genomic_DNA"/>
</dbReference>
<dbReference type="STRING" id="574376.BAMA_12050"/>
<dbReference type="PANTHER" id="PTHR40026">
    <property type="entry name" value="PROTEIN VEG"/>
    <property type="match status" value="1"/>
</dbReference>
<proteinExistence type="predicted"/>
<dbReference type="PANTHER" id="PTHR40026:SF1">
    <property type="entry name" value="PROTEIN VEG"/>
    <property type="match status" value="1"/>
</dbReference>
<keyword evidence="2" id="KW-1185">Reference proteome</keyword>